<evidence type="ECO:0000313" key="2">
    <source>
        <dbReference type="Proteomes" id="UP000002431"/>
    </source>
</evidence>
<dbReference type="KEGG" id="dge:Dgeo_1564"/>
<gene>
    <name evidence="1" type="ordered locus">Dgeo_1564</name>
</gene>
<reference evidence="1" key="1">
    <citation type="submission" date="2006-04" db="EMBL/GenBank/DDBJ databases">
        <title>Complete sequence of chromosome of Deinococcus geothermalis DSM 11300.</title>
        <authorList>
            <consortium name="US DOE Joint Genome Institute"/>
            <person name="Copeland A."/>
            <person name="Lucas S."/>
            <person name="Lapidus A."/>
            <person name="Barry K."/>
            <person name="Detter J.C."/>
            <person name="Glavina del Rio T."/>
            <person name="Hammon N."/>
            <person name="Israni S."/>
            <person name="Dalin E."/>
            <person name="Tice H."/>
            <person name="Pitluck S."/>
            <person name="Brettin T."/>
            <person name="Bruce D."/>
            <person name="Han C."/>
            <person name="Tapia R."/>
            <person name="Saunders E."/>
            <person name="Gilna P."/>
            <person name="Schmutz J."/>
            <person name="Larimer F."/>
            <person name="Land M."/>
            <person name="Hauser L."/>
            <person name="Kyrpides N."/>
            <person name="Kim E."/>
            <person name="Daly M.J."/>
            <person name="Fredrickson J.K."/>
            <person name="Makarova K.S."/>
            <person name="Gaidamakova E.K."/>
            <person name="Zhai M."/>
            <person name="Richardson P."/>
        </authorList>
    </citation>
    <scope>NUCLEOTIDE SEQUENCE</scope>
    <source>
        <strain evidence="1">DSM 11300</strain>
    </source>
</reference>
<dbReference type="AlphaFoldDB" id="Q1IY25"/>
<accession>Q1IY25</accession>
<dbReference type="STRING" id="319795.Dgeo_1564"/>
<name>Q1IY25_DEIGD</name>
<dbReference type="EMBL" id="CP000359">
    <property type="protein sequence ID" value="ABF45859.1"/>
    <property type="molecule type" value="Genomic_DNA"/>
</dbReference>
<sequence length="332" mass="36036">MRWPTSNWRWPDFGEYAAYPLYAPPMTAPAARLSPEAFARARAFLLERGRPLEAARFRHAFEGGEPEAVLAALRPYRNTDGGFGQALAPDVRAPNSSVLATVTALQVLHDLNVPATEPLLADAVAWLRTQLRVEPSGSVWPLLPPEAEAHPHAPGGNPLEPEELGRVFGSFQVNPRAKIVAWLHRWPALLPEGLLSLLTLEVRDAVLEGLEPGDAKGHHSASVFAQQADVPQEHREPVLEYLRDVLPGRVAQTPEDFGGDRLNALTVAPTPAAPLAPVLEAALAAALTQLLTAQAADGSWTPHWSGHSRAAAEWRSVRTLEALLTLRAWGRV</sequence>
<dbReference type="eggNOG" id="ENOG502Z95C">
    <property type="taxonomic scope" value="Bacteria"/>
</dbReference>
<protein>
    <submittedName>
        <fullName evidence="1">Uncharacterized protein</fullName>
    </submittedName>
</protein>
<dbReference type="InterPro" id="IPR008930">
    <property type="entry name" value="Terpenoid_cyclase/PrenylTrfase"/>
</dbReference>
<dbReference type="Proteomes" id="UP000002431">
    <property type="component" value="Chromosome"/>
</dbReference>
<dbReference type="HOGENOM" id="CLU_051344_0_0_0"/>
<keyword evidence="2" id="KW-1185">Reference proteome</keyword>
<organism evidence="1 2">
    <name type="scientific">Deinococcus geothermalis (strain DSM 11300 / CIP 105573 / AG-3a)</name>
    <dbReference type="NCBI Taxonomy" id="319795"/>
    <lineage>
        <taxon>Bacteria</taxon>
        <taxon>Thermotogati</taxon>
        <taxon>Deinococcota</taxon>
        <taxon>Deinococci</taxon>
        <taxon>Deinococcales</taxon>
        <taxon>Deinococcaceae</taxon>
        <taxon>Deinococcus</taxon>
    </lineage>
</organism>
<evidence type="ECO:0000313" key="1">
    <source>
        <dbReference type="EMBL" id="ABF45859.1"/>
    </source>
</evidence>
<dbReference type="SUPFAM" id="SSF48239">
    <property type="entry name" value="Terpenoid cyclases/Protein prenyltransferases"/>
    <property type="match status" value="1"/>
</dbReference>
<proteinExistence type="predicted"/>